<organism evidence="1 2">
    <name type="scientific">Pontiella agarivorans</name>
    <dbReference type="NCBI Taxonomy" id="3038953"/>
    <lineage>
        <taxon>Bacteria</taxon>
        <taxon>Pseudomonadati</taxon>
        <taxon>Kiritimatiellota</taxon>
        <taxon>Kiritimatiellia</taxon>
        <taxon>Kiritimatiellales</taxon>
        <taxon>Pontiellaceae</taxon>
        <taxon>Pontiella</taxon>
    </lineage>
</organism>
<name>A0ABU5MY11_9BACT</name>
<dbReference type="Gene3D" id="3.20.20.80">
    <property type="entry name" value="Glycosidases"/>
    <property type="match status" value="1"/>
</dbReference>
<dbReference type="RefSeq" id="WP_322608880.1">
    <property type="nucleotide sequence ID" value="NZ_JARVCO010000010.1"/>
</dbReference>
<evidence type="ECO:0000313" key="1">
    <source>
        <dbReference type="EMBL" id="MDZ8119091.1"/>
    </source>
</evidence>
<evidence type="ECO:0000313" key="2">
    <source>
        <dbReference type="Proteomes" id="UP001290861"/>
    </source>
</evidence>
<dbReference type="Proteomes" id="UP001290861">
    <property type="component" value="Unassembled WGS sequence"/>
</dbReference>
<dbReference type="PROSITE" id="PS51257">
    <property type="entry name" value="PROKAR_LIPOPROTEIN"/>
    <property type="match status" value="1"/>
</dbReference>
<sequence>MKFVHLTQTVLIGAGLAACESIGAGPDSFAPIKQSDVVLQYPAKQAVYEQYDATVVAWGFRPWKLSGAALERAWDEQCKTVQLAGLRYQARVEVDAGWRDWIDFDPDIEASTCRTLNGTLLTYHFWTSTYKGKPAYFGCTNAKGYQRFLIHQAREALAINPDMLMIDAIMVTPMSLPHGGCFCDACMDGFRDYLQADRFKKLLKKYGISKPSSFDYGAFLRKCGVTDEQFAKATYGQGAPIPLMQEYRLYQHEAARTFIAEFKQNAERIAGRAIPLCTNSLLDKPSDWSAYPVMDHFTVETPLDASERKIPQRTIFRYQLGEALGVTMAATGLPHLDLKFVRDEKLKGLVRCWIAQAYAYGQTFMVPHSAWCGENEVERYESEPGDCDDLYRFVRAHADLFDGYEPLARVGLLLDVDRMAAGDWRITKEAGRLRRLNIPYRLLVNGGAWIPASLESDDVEGLESVVVLPPVNTADKALLKGRNLKIYSGQQDPMPTSARIRVQGAEKVAVVPRHNPLDPKAPIVCHLLNENYQADRDSMKEQRKFTVTLPASLVPTDIKRATLLKPGEDPVECKVVKGREGIRVTVPSLDVWAMLRLDKGRTSYR</sequence>
<gene>
    <name evidence="1" type="ORF">P9H32_10690</name>
</gene>
<keyword evidence="2" id="KW-1185">Reference proteome</keyword>
<accession>A0ABU5MY11</accession>
<dbReference type="EMBL" id="JARVCO010000010">
    <property type="protein sequence ID" value="MDZ8119091.1"/>
    <property type="molecule type" value="Genomic_DNA"/>
</dbReference>
<reference evidence="1 2" key="1">
    <citation type="journal article" date="2024" name="Appl. Environ. Microbiol.">
        <title>Pontiella agarivorans sp. nov., a novel marine anaerobic bacterium capable of degrading macroalgal polysaccharides and fixing nitrogen.</title>
        <authorList>
            <person name="Liu N."/>
            <person name="Kivenson V."/>
            <person name="Peng X."/>
            <person name="Cui Z."/>
            <person name="Lankiewicz T.S."/>
            <person name="Gosselin K.M."/>
            <person name="English C.J."/>
            <person name="Blair E.M."/>
            <person name="O'Malley M.A."/>
            <person name="Valentine D.L."/>
        </authorList>
    </citation>
    <scope>NUCLEOTIDE SEQUENCE [LARGE SCALE GENOMIC DNA]</scope>
    <source>
        <strain evidence="1 2">NLcol2</strain>
    </source>
</reference>
<evidence type="ECO:0008006" key="3">
    <source>
        <dbReference type="Google" id="ProtNLM"/>
    </source>
</evidence>
<comment type="caution">
    <text evidence="1">The sequence shown here is derived from an EMBL/GenBank/DDBJ whole genome shotgun (WGS) entry which is preliminary data.</text>
</comment>
<proteinExistence type="predicted"/>
<protein>
    <recommendedName>
        <fullName evidence="3">Beta-galactosidase trimerisation domain-containing protein</fullName>
    </recommendedName>
</protein>